<keyword evidence="2" id="KW-0812">Transmembrane</keyword>
<feature type="domain" description="Guanylate cyclase" evidence="9">
    <location>
        <begin position="516"/>
        <end position="643"/>
    </location>
</feature>
<dbReference type="SUPFAM" id="SSF55785">
    <property type="entry name" value="PYP-like sensor domain (PAS domain)"/>
    <property type="match status" value="1"/>
</dbReference>
<dbReference type="InterPro" id="IPR029016">
    <property type="entry name" value="GAF-like_dom_sf"/>
</dbReference>
<dbReference type="Pfam" id="PF00989">
    <property type="entry name" value="PAS"/>
    <property type="match status" value="1"/>
</dbReference>
<evidence type="ECO:0000256" key="7">
    <source>
        <dbReference type="RuleBase" id="RU000405"/>
    </source>
</evidence>
<dbReference type="Pfam" id="PF00211">
    <property type="entry name" value="Guanylate_cyc"/>
    <property type="match status" value="1"/>
</dbReference>
<dbReference type="InterPro" id="IPR035965">
    <property type="entry name" value="PAS-like_dom_sf"/>
</dbReference>
<dbReference type="Proteomes" id="UP001604335">
    <property type="component" value="Unassembled WGS sequence"/>
</dbReference>
<dbReference type="SUPFAM" id="SSF55073">
    <property type="entry name" value="Nucleotide cyclase"/>
    <property type="match status" value="1"/>
</dbReference>
<dbReference type="InterPro" id="IPR029787">
    <property type="entry name" value="Nucleotide_cyclase"/>
</dbReference>
<reference evidence="11" key="1">
    <citation type="journal article" date="2024" name="Algal Res.">
        <title>Biochemical, toxicological and genomic investigation of a high-biomass producing Limnothrix strain isolated from Italian shallow drinking water reservoir.</title>
        <authorList>
            <person name="Simonazzi M."/>
            <person name="Shishido T.K."/>
            <person name="Delbaje E."/>
            <person name="Wahlsten M."/>
            <person name="Fewer D.P."/>
            <person name="Sivonen K."/>
            <person name="Pezzolesi L."/>
            <person name="Pistocchi R."/>
        </authorList>
    </citation>
    <scope>NUCLEOTIDE SEQUENCE [LARGE SCALE GENOMIC DNA]</scope>
    <source>
        <strain evidence="11">LRLZ20PSL1</strain>
    </source>
</reference>
<keyword evidence="5" id="KW-0472">Membrane</keyword>
<comment type="caution">
    <text evidence="10">The sequence shown here is derived from an EMBL/GenBank/DDBJ whole genome shotgun (WGS) entry which is preliminary data.</text>
</comment>
<dbReference type="SMART" id="SM00044">
    <property type="entry name" value="CYCc"/>
    <property type="match status" value="1"/>
</dbReference>
<gene>
    <name evidence="10" type="ORF">VPK24_09030</name>
</gene>
<keyword evidence="3" id="KW-0547">Nucleotide-binding</keyword>
<dbReference type="Gene3D" id="3.30.70.1230">
    <property type="entry name" value="Nucleotide cyclase"/>
    <property type="match status" value="1"/>
</dbReference>
<evidence type="ECO:0000259" key="8">
    <source>
        <dbReference type="PROSITE" id="PS50112"/>
    </source>
</evidence>
<sequence>MKLSLPQHIQLIVVNEAFQVVSVQGNVAPLIDSGLLEMLVESAEAGAIAPIESPTDGAVDHSPGHLAPTAPGLIPEQLAAQLLGLEIYELFPELFGIDEILVEVAAGDRAEFNIKGIGRVTANGSPIYFDIHITAHPSPTAEHYLIFFLEDVTDRMSLEQVLVQATNEKHLLIRNLEETKQQIDQIISAMSEMLLLVSEAGLIRMVNPATRHLLGYEAEELIGQPMSAILARRDAPSAPESGHLLAAEEGEAVCQTKTGAILVIAFSRSRLTNTLTGQLGRAETVQDFLYVGRDVTEEKRRQRYQSVQHLITRIISESNIATQALSAVVRALCQEFDWQLGEFWLIDRTEVGSGNPSAHCIDHWLSPMLEISHDWKPVRCLRLNEDRSFLSQVWQATKAKWQQDLPNQAVPAGTLEIQNLNFKTGFGFPIKTGDQVLGILLFFKQASQLVSPDLLNLGESLGSQLGQYVERRKAEEALLLEQEKSERLLLNILPETIAHCLKRNARTIAEQFAAVTVLFADIVGFTEIASNLSAIELVELLNEIFSEFDQLTEIHGLEKIKTIGDSYMVVAGLPTPRADHAQAIANMALDMQLVMGRFNDRQKRDFQIRIGIHSGSVVAGVIGLKKFIYDLWGDTVNTASRMESHGIPGRIQTSAATYALLKNSYQFEHRGLVHIKGKGDMDTYFLLGHMP</sequence>
<evidence type="ECO:0000313" key="11">
    <source>
        <dbReference type="Proteomes" id="UP001604335"/>
    </source>
</evidence>
<dbReference type="SUPFAM" id="SSF55781">
    <property type="entry name" value="GAF domain-like"/>
    <property type="match status" value="1"/>
</dbReference>
<evidence type="ECO:0000256" key="5">
    <source>
        <dbReference type="ARBA" id="ARBA00023136"/>
    </source>
</evidence>
<dbReference type="Gene3D" id="3.30.450.40">
    <property type="match status" value="1"/>
</dbReference>
<dbReference type="InterPro" id="IPR001054">
    <property type="entry name" value="A/G_cyclase"/>
</dbReference>
<dbReference type="NCBIfam" id="TIGR00229">
    <property type="entry name" value="sensory_box"/>
    <property type="match status" value="1"/>
</dbReference>
<comment type="similarity">
    <text evidence="7">Belongs to the adenylyl cyclase class-4/guanylyl cyclase family.</text>
</comment>
<feature type="domain" description="PAS" evidence="8">
    <location>
        <begin position="179"/>
        <end position="224"/>
    </location>
</feature>
<dbReference type="InterPro" id="IPR050401">
    <property type="entry name" value="Cyclic_nucleotide_synthase"/>
</dbReference>
<organism evidence="10 11">
    <name type="scientific">Limnothrix redekei LRLZ20PSL1</name>
    <dbReference type="NCBI Taxonomy" id="3112953"/>
    <lineage>
        <taxon>Bacteria</taxon>
        <taxon>Bacillati</taxon>
        <taxon>Cyanobacteriota</taxon>
        <taxon>Cyanophyceae</taxon>
        <taxon>Pseudanabaenales</taxon>
        <taxon>Pseudanabaenaceae</taxon>
        <taxon>Limnothrix</taxon>
    </lineage>
</organism>
<dbReference type="Gene3D" id="3.30.450.20">
    <property type="entry name" value="PAS domain"/>
    <property type="match status" value="1"/>
</dbReference>
<keyword evidence="11" id="KW-1185">Reference proteome</keyword>
<name>A0ABW7C9Q8_9CYAN</name>
<dbReference type="RefSeq" id="WP_393012334.1">
    <property type="nucleotide sequence ID" value="NZ_JAZAQF010000057.1"/>
</dbReference>
<proteinExistence type="inferred from homology"/>
<accession>A0ABW7C9Q8</accession>
<keyword evidence="4" id="KW-1133">Transmembrane helix</keyword>
<dbReference type="InterPro" id="IPR000014">
    <property type="entry name" value="PAS"/>
</dbReference>
<comment type="subcellular location">
    <subcellularLocation>
        <location evidence="1">Membrane</location>
    </subcellularLocation>
</comment>
<evidence type="ECO:0000256" key="6">
    <source>
        <dbReference type="ARBA" id="ARBA00023239"/>
    </source>
</evidence>
<dbReference type="CDD" id="cd00130">
    <property type="entry name" value="PAS"/>
    <property type="match status" value="1"/>
</dbReference>
<dbReference type="PANTHER" id="PTHR11920:SF335">
    <property type="entry name" value="GUANYLATE CYCLASE"/>
    <property type="match status" value="1"/>
</dbReference>
<evidence type="ECO:0000259" key="9">
    <source>
        <dbReference type="PROSITE" id="PS50125"/>
    </source>
</evidence>
<dbReference type="PROSITE" id="PS50125">
    <property type="entry name" value="GUANYLATE_CYCLASE_2"/>
    <property type="match status" value="1"/>
</dbReference>
<dbReference type="PANTHER" id="PTHR11920">
    <property type="entry name" value="GUANYLYL CYCLASE"/>
    <property type="match status" value="1"/>
</dbReference>
<evidence type="ECO:0000256" key="4">
    <source>
        <dbReference type="ARBA" id="ARBA00022989"/>
    </source>
</evidence>
<evidence type="ECO:0000256" key="2">
    <source>
        <dbReference type="ARBA" id="ARBA00022692"/>
    </source>
</evidence>
<evidence type="ECO:0000256" key="1">
    <source>
        <dbReference type="ARBA" id="ARBA00004370"/>
    </source>
</evidence>
<keyword evidence="6 7" id="KW-0456">Lyase</keyword>
<dbReference type="InterPro" id="IPR018297">
    <property type="entry name" value="A/G_cyclase_CS"/>
</dbReference>
<evidence type="ECO:0000256" key="3">
    <source>
        <dbReference type="ARBA" id="ARBA00022741"/>
    </source>
</evidence>
<dbReference type="EMBL" id="JAZAQF010000057">
    <property type="protein sequence ID" value="MFG3817776.1"/>
    <property type="molecule type" value="Genomic_DNA"/>
</dbReference>
<dbReference type="InterPro" id="IPR013767">
    <property type="entry name" value="PAS_fold"/>
</dbReference>
<dbReference type="PROSITE" id="PS50112">
    <property type="entry name" value="PAS"/>
    <property type="match status" value="1"/>
</dbReference>
<dbReference type="CDD" id="cd07302">
    <property type="entry name" value="CHD"/>
    <property type="match status" value="1"/>
</dbReference>
<dbReference type="PROSITE" id="PS00452">
    <property type="entry name" value="GUANYLATE_CYCLASE_1"/>
    <property type="match status" value="1"/>
</dbReference>
<protein>
    <submittedName>
        <fullName evidence="10">Adenylate/guanylate cyclase domain-containing protein</fullName>
    </submittedName>
</protein>
<dbReference type="SMART" id="SM00091">
    <property type="entry name" value="PAS"/>
    <property type="match status" value="1"/>
</dbReference>
<evidence type="ECO:0000313" key="10">
    <source>
        <dbReference type="EMBL" id="MFG3817776.1"/>
    </source>
</evidence>